<sequence>MQFSTLLTCFIAAAGINAAPAPISKSLSSIPLLFYSGEKCNTAVSKGITTIYLPTDGKCFGTSPIFSGNTDSAIIDSSVVKSLPAGCSIVLYTDNHCTSKTKITLTSTSKCNTFGPGQPIFGAKTVGKCA</sequence>
<protein>
    <submittedName>
        <fullName evidence="1">Uncharacterized protein</fullName>
    </submittedName>
</protein>
<dbReference type="Proteomes" id="UP000472372">
    <property type="component" value="Chromosome 3"/>
</dbReference>
<reference evidence="1" key="1">
    <citation type="submission" date="2021-02" db="EMBL/GenBank/DDBJ databases">
        <authorList>
            <person name="Syme A R."/>
            <person name="Syme A R."/>
            <person name="Moolhuijzen P."/>
        </authorList>
    </citation>
    <scope>NUCLEOTIDE SEQUENCE</scope>
    <source>
        <strain evidence="1">W1-1</strain>
    </source>
</reference>
<gene>
    <name evidence="1" type="ORF">PTTW11_03299</name>
</gene>
<accession>A0A6S6VTV9</accession>
<dbReference type="AlphaFoldDB" id="A0A6S6VTV9"/>
<evidence type="ECO:0000313" key="1">
    <source>
        <dbReference type="EMBL" id="CAE7021636.1"/>
    </source>
</evidence>
<dbReference type="EMBL" id="HG992979">
    <property type="protein sequence ID" value="CAE7021636.1"/>
    <property type="molecule type" value="Genomic_DNA"/>
</dbReference>
<evidence type="ECO:0000313" key="2">
    <source>
        <dbReference type="Proteomes" id="UP000472372"/>
    </source>
</evidence>
<name>A0A6S6VTV9_9PLEO</name>
<organism evidence="1 2">
    <name type="scientific">Pyrenophora teres f. teres</name>
    <dbReference type="NCBI Taxonomy" id="97479"/>
    <lineage>
        <taxon>Eukaryota</taxon>
        <taxon>Fungi</taxon>
        <taxon>Dikarya</taxon>
        <taxon>Ascomycota</taxon>
        <taxon>Pezizomycotina</taxon>
        <taxon>Dothideomycetes</taxon>
        <taxon>Pleosporomycetidae</taxon>
        <taxon>Pleosporales</taxon>
        <taxon>Pleosporineae</taxon>
        <taxon>Pleosporaceae</taxon>
        <taxon>Pyrenophora</taxon>
    </lineage>
</organism>
<proteinExistence type="predicted"/>